<dbReference type="EMBL" id="DS231624">
    <property type="protein sequence ID" value="EDU42179.1"/>
    <property type="molecule type" value="Genomic_DNA"/>
</dbReference>
<dbReference type="OrthoDB" id="508119at2759"/>
<evidence type="ECO:0000256" key="3">
    <source>
        <dbReference type="ARBA" id="ARBA00022448"/>
    </source>
</evidence>
<feature type="transmembrane region" description="Helical" evidence="10">
    <location>
        <begin position="390"/>
        <end position="412"/>
    </location>
</feature>
<accession>B2WGS2</accession>
<feature type="signal peptide" evidence="11">
    <location>
        <begin position="1"/>
        <end position="24"/>
    </location>
</feature>
<evidence type="ECO:0000256" key="10">
    <source>
        <dbReference type="SAM" id="Phobius"/>
    </source>
</evidence>
<dbReference type="InterPro" id="IPR020846">
    <property type="entry name" value="MFS_dom"/>
</dbReference>
<dbReference type="GO" id="GO:0016020">
    <property type="term" value="C:membrane"/>
    <property type="evidence" value="ECO:0007669"/>
    <property type="project" value="UniProtKB-SubCell"/>
</dbReference>
<evidence type="ECO:0000313" key="13">
    <source>
        <dbReference type="EMBL" id="EDU42179.1"/>
    </source>
</evidence>
<dbReference type="SUPFAM" id="SSF103473">
    <property type="entry name" value="MFS general substrate transporter"/>
    <property type="match status" value="1"/>
</dbReference>
<evidence type="ECO:0000313" key="14">
    <source>
        <dbReference type="Proteomes" id="UP000001471"/>
    </source>
</evidence>
<feature type="chain" id="PRO_5002784798" description="Quinate transporter" evidence="11">
    <location>
        <begin position="25"/>
        <end position="600"/>
    </location>
</feature>
<evidence type="ECO:0000256" key="2">
    <source>
        <dbReference type="ARBA" id="ARBA00010992"/>
    </source>
</evidence>
<dbReference type="InterPro" id="IPR050360">
    <property type="entry name" value="MFS_Sugar_Transporters"/>
</dbReference>
<organism evidence="13 14">
    <name type="scientific">Pyrenophora tritici-repentis (strain Pt-1C-BFP)</name>
    <name type="common">Wheat tan spot fungus</name>
    <name type="synonym">Drechslera tritici-repentis</name>
    <dbReference type="NCBI Taxonomy" id="426418"/>
    <lineage>
        <taxon>Eukaryota</taxon>
        <taxon>Fungi</taxon>
        <taxon>Dikarya</taxon>
        <taxon>Ascomycota</taxon>
        <taxon>Pezizomycotina</taxon>
        <taxon>Dothideomycetes</taxon>
        <taxon>Pleosporomycetidae</taxon>
        <taxon>Pleosporales</taxon>
        <taxon>Pleosporineae</taxon>
        <taxon>Pleosporaceae</taxon>
        <taxon>Pyrenophora</taxon>
    </lineage>
</organism>
<keyword evidence="6 10" id="KW-1133">Transmembrane helix</keyword>
<dbReference type="OMA" id="PADHIYM"/>
<dbReference type="CDD" id="cd17356">
    <property type="entry name" value="MFS_HXT"/>
    <property type="match status" value="1"/>
</dbReference>
<keyword evidence="5" id="KW-0672">Quinate metabolism</keyword>
<dbReference type="InterPro" id="IPR005829">
    <property type="entry name" value="Sugar_transporter_CS"/>
</dbReference>
<feature type="domain" description="Major facilitator superfamily (MFS) profile" evidence="12">
    <location>
        <begin position="95"/>
        <end position="550"/>
    </location>
</feature>
<feature type="transmembrane region" description="Helical" evidence="10">
    <location>
        <begin position="141"/>
        <end position="159"/>
    </location>
</feature>
<evidence type="ECO:0000256" key="8">
    <source>
        <dbReference type="ARBA" id="ARBA00043213"/>
    </source>
</evidence>
<comment type="similarity">
    <text evidence="2 9">Belongs to the major facilitator superfamily. Sugar transporter (TC 2.A.1.1) family.</text>
</comment>
<name>B2WGS2_PYRTR</name>
<feature type="transmembrane region" description="Helical" evidence="10">
    <location>
        <begin position="421"/>
        <end position="443"/>
    </location>
</feature>
<dbReference type="InterPro" id="IPR005828">
    <property type="entry name" value="MFS_sugar_transport-like"/>
</dbReference>
<dbReference type="Pfam" id="PF00083">
    <property type="entry name" value="Sugar_tr"/>
    <property type="match status" value="1"/>
</dbReference>
<feature type="transmembrane region" description="Helical" evidence="10">
    <location>
        <begin position="525"/>
        <end position="546"/>
    </location>
</feature>
<dbReference type="KEGG" id="ptrr:6347416"/>
<evidence type="ECO:0000256" key="7">
    <source>
        <dbReference type="ARBA" id="ARBA00023136"/>
    </source>
</evidence>
<dbReference type="NCBIfam" id="TIGR00879">
    <property type="entry name" value="SP"/>
    <property type="match status" value="1"/>
</dbReference>
<dbReference type="FunFam" id="1.20.1250.20:FF:000026">
    <property type="entry name" value="MFS quinate transporter QutD"/>
    <property type="match status" value="1"/>
</dbReference>
<evidence type="ECO:0000256" key="4">
    <source>
        <dbReference type="ARBA" id="ARBA00022692"/>
    </source>
</evidence>
<reference evidence="14" key="1">
    <citation type="journal article" date="2013" name="G3 (Bethesda)">
        <title>Comparative genomics of a plant-pathogenic fungus, Pyrenophora tritici-repentis, reveals transduplication and the impact of repeat elements on pathogenicity and population divergence.</title>
        <authorList>
            <person name="Manning V.A."/>
            <person name="Pandelova I."/>
            <person name="Dhillon B."/>
            <person name="Wilhelm L.J."/>
            <person name="Goodwin S.B."/>
            <person name="Berlin A.M."/>
            <person name="Figueroa M."/>
            <person name="Freitag M."/>
            <person name="Hane J.K."/>
            <person name="Henrissat B."/>
            <person name="Holman W.H."/>
            <person name="Kodira C.D."/>
            <person name="Martin J."/>
            <person name="Oliver R.P."/>
            <person name="Robbertse B."/>
            <person name="Schackwitz W."/>
            <person name="Schwartz D.C."/>
            <person name="Spatafora J.W."/>
            <person name="Turgeon B.G."/>
            <person name="Yandava C."/>
            <person name="Young S."/>
            <person name="Zhou S."/>
            <person name="Zeng Q."/>
            <person name="Grigoriev I.V."/>
            <person name="Ma L.-J."/>
            <person name="Ciuffetti L.M."/>
        </authorList>
    </citation>
    <scope>NUCLEOTIDE SEQUENCE [LARGE SCALE GENOMIC DNA]</scope>
    <source>
        <strain evidence="14">Pt-1C-BFP</strain>
    </source>
</reference>
<feature type="transmembrane region" description="Helical" evidence="10">
    <location>
        <begin position="194"/>
        <end position="219"/>
    </location>
</feature>
<dbReference type="PRINTS" id="PR00171">
    <property type="entry name" value="SUGRTRNSPORT"/>
</dbReference>
<evidence type="ECO:0000256" key="5">
    <source>
        <dbReference type="ARBA" id="ARBA00022911"/>
    </source>
</evidence>
<comment type="subcellular location">
    <subcellularLocation>
        <location evidence="1">Membrane</location>
        <topology evidence="1">Multi-pass membrane protein</topology>
    </subcellularLocation>
</comment>
<dbReference type="AlphaFoldDB" id="B2WGS2"/>
<dbReference type="InterPro" id="IPR003663">
    <property type="entry name" value="Sugar/inositol_transpt"/>
</dbReference>
<dbReference type="GO" id="GO:0005351">
    <property type="term" value="F:carbohydrate:proton symporter activity"/>
    <property type="evidence" value="ECO:0007669"/>
    <property type="project" value="TreeGrafter"/>
</dbReference>
<keyword evidence="7 10" id="KW-0472">Membrane</keyword>
<evidence type="ECO:0000259" key="12">
    <source>
        <dbReference type="PROSITE" id="PS50850"/>
    </source>
</evidence>
<dbReference type="InParanoid" id="B2WGS2"/>
<dbReference type="PANTHER" id="PTHR48022">
    <property type="entry name" value="PLASTIDIC GLUCOSE TRANSPORTER 4"/>
    <property type="match status" value="1"/>
</dbReference>
<keyword evidence="11" id="KW-0732">Signal</keyword>
<dbReference type="Gene3D" id="1.20.1250.20">
    <property type="entry name" value="MFS general substrate transporter like domains"/>
    <property type="match status" value="1"/>
</dbReference>
<feature type="transmembrane region" description="Helical" evidence="10">
    <location>
        <begin position="356"/>
        <end position="378"/>
    </location>
</feature>
<feature type="transmembrane region" description="Helical" evidence="10">
    <location>
        <begin position="231"/>
        <end position="252"/>
    </location>
</feature>
<evidence type="ECO:0000256" key="11">
    <source>
        <dbReference type="SAM" id="SignalP"/>
    </source>
</evidence>
<dbReference type="HOGENOM" id="CLU_001265_30_12_1"/>
<keyword evidence="4 10" id="KW-0812">Transmembrane</keyword>
<dbReference type="PROSITE" id="PS50850">
    <property type="entry name" value="MFS"/>
    <property type="match status" value="1"/>
</dbReference>
<dbReference type="PANTHER" id="PTHR48022:SF34">
    <property type="entry name" value="MAJOR FACILITATOR SUPERFAMILY (MFS) PROFILE DOMAIN-CONTAINING PROTEIN-RELATED"/>
    <property type="match status" value="1"/>
</dbReference>
<evidence type="ECO:0000256" key="1">
    <source>
        <dbReference type="ARBA" id="ARBA00004141"/>
    </source>
</evidence>
<dbReference type="Proteomes" id="UP000001471">
    <property type="component" value="Unassembled WGS sequence"/>
</dbReference>
<evidence type="ECO:0000256" key="9">
    <source>
        <dbReference type="RuleBase" id="RU003346"/>
    </source>
</evidence>
<feature type="transmembrane region" description="Helical" evidence="10">
    <location>
        <begin position="455"/>
        <end position="474"/>
    </location>
</feature>
<feature type="transmembrane region" description="Helical" evidence="10">
    <location>
        <begin position="264"/>
        <end position="285"/>
    </location>
</feature>
<dbReference type="InterPro" id="IPR036259">
    <property type="entry name" value="MFS_trans_sf"/>
</dbReference>
<keyword evidence="3 9" id="KW-0813">Transport</keyword>
<gene>
    <name evidence="13" type="ORF">PTRG_09128</name>
</gene>
<dbReference type="GeneID" id="6347416"/>
<proteinExistence type="inferred from homology"/>
<evidence type="ECO:0000256" key="6">
    <source>
        <dbReference type="ARBA" id="ARBA00022989"/>
    </source>
</evidence>
<protein>
    <recommendedName>
        <fullName evidence="8">Quinate transporter</fullName>
    </recommendedName>
</protein>
<dbReference type="PROSITE" id="PS00217">
    <property type="entry name" value="SUGAR_TRANSPORT_2"/>
    <property type="match status" value="1"/>
</dbReference>
<sequence>MSGARGAWPQRALALLVPGTFTTSAFMDSSGEKQPSPVSSPSSMFADGANDLVAGILLDRFWWSLGFEKVAMGLLTLVEDRPTPKAVYNWRVYTAASVASWAACMIGYDSAFIGTTLALPSFAEEFKFAEMSKAHLNLTKANIVSVYQAGAFFGAFGAYASSHYIGRRKSLILWTLIFIIGAGMMLGANGDRGLGLIIGGRVLAGLGVGGCSNMVPIYISELSPPAVRGRLVGIYELGWQVGGLVGFWINYGLEQTMAPSHKQWIIPFAVQLIPAGCLLIGAVWMRESPRWCLSKGRREQALKDLCWIRNLPEDHPYIMEELEAIDAQVEHDRITVGPGFWKPFAALKQRKVQYRLFLGGMLFLWQNGSGINAINYYSPTVFKSLGVTEGFLTTGIFGVVKTVLTIFWLLYLIDRLGRTKLLMLGALGGSLCMWYIAAYIKIADPANNPSRDGKLTSGGISAVFFFYLWTAFYTPSWNGTPWVINSEMYSQQTRSLGQACAAANNWFWNFIISRFTPQMFSTMGYGVYMFFACLMLLSIPFVFFLIPETKGIPLERMDELFDMRPTYRAHPLLLERLKENEDVNVVIRDEKAKGEHNEMA</sequence>
<dbReference type="eggNOG" id="KOG0254">
    <property type="taxonomic scope" value="Eukaryota"/>
</dbReference>
<feature type="transmembrane region" description="Helical" evidence="10">
    <location>
        <begin position="171"/>
        <end position="188"/>
    </location>
</feature>